<dbReference type="InterPro" id="IPR050185">
    <property type="entry name" value="Ub_carboxyl-term_hydrolase"/>
</dbReference>
<feature type="region of interest" description="Disordered" evidence="3">
    <location>
        <begin position="490"/>
        <end position="509"/>
    </location>
</feature>
<feature type="compositionally biased region" description="Basic and acidic residues" evidence="3">
    <location>
        <begin position="397"/>
        <end position="413"/>
    </location>
</feature>
<protein>
    <recommendedName>
        <fullName evidence="2">ubiquitinyl hydrolase 1</fullName>
        <ecNumber evidence="2">3.4.19.12</ecNumber>
    </recommendedName>
</protein>
<feature type="compositionally biased region" description="Basic residues" evidence="3">
    <location>
        <begin position="327"/>
        <end position="343"/>
    </location>
</feature>
<dbReference type="PANTHER" id="PTHR21646:SF14">
    <property type="entry name" value="FI05488P"/>
    <property type="match status" value="1"/>
</dbReference>
<feature type="compositionally biased region" description="Low complexity" evidence="3">
    <location>
        <begin position="232"/>
        <end position="246"/>
    </location>
</feature>
<dbReference type="PROSITE" id="PS00972">
    <property type="entry name" value="USP_1"/>
    <property type="match status" value="1"/>
</dbReference>
<evidence type="ECO:0000256" key="1">
    <source>
        <dbReference type="ARBA" id="ARBA00000707"/>
    </source>
</evidence>
<name>A0AAF3FJR1_9BILA</name>
<accession>A0AAF3FJR1</accession>
<evidence type="ECO:0000313" key="5">
    <source>
        <dbReference type="Proteomes" id="UP000887575"/>
    </source>
</evidence>
<dbReference type="InterPro" id="IPR001394">
    <property type="entry name" value="Peptidase_C19_UCH"/>
</dbReference>
<dbReference type="InterPro" id="IPR028889">
    <property type="entry name" value="USP"/>
</dbReference>
<feature type="compositionally biased region" description="Basic and acidic residues" evidence="3">
    <location>
        <begin position="1129"/>
        <end position="1141"/>
    </location>
</feature>
<feature type="region of interest" description="Disordered" evidence="3">
    <location>
        <begin position="280"/>
        <end position="481"/>
    </location>
</feature>
<comment type="catalytic activity">
    <reaction evidence="1">
        <text>Thiol-dependent hydrolysis of ester, thioester, amide, peptide and isopeptide bonds formed by the C-terminal Gly of ubiquitin (a 76-residue protein attached to proteins as an intracellular targeting signal).</text>
        <dbReference type="EC" id="3.4.19.12"/>
    </reaction>
</comment>
<feature type="region of interest" description="Disordered" evidence="3">
    <location>
        <begin position="208"/>
        <end position="254"/>
    </location>
</feature>
<dbReference type="PROSITE" id="PS00973">
    <property type="entry name" value="USP_2"/>
    <property type="match status" value="1"/>
</dbReference>
<evidence type="ECO:0000256" key="3">
    <source>
        <dbReference type="SAM" id="MobiDB-lite"/>
    </source>
</evidence>
<proteinExistence type="predicted"/>
<feature type="compositionally biased region" description="Basic and acidic residues" evidence="3">
    <location>
        <begin position="457"/>
        <end position="466"/>
    </location>
</feature>
<feature type="region of interest" description="Disordered" evidence="3">
    <location>
        <begin position="122"/>
        <end position="154"/>
    </location>
</feature>
<dbReference type="GO" id="GO:0016579">
    <property type="term" value="P:protein deubiquitination"/>
    <property type="evidence" value="ECO:0007669"/>
    <property type="project" value="InterPro"/>
</dbReference>
<evidence type="ECO:0000313" key="6">
    <source>
        <dbReference type="WBParaSite" id="MBELARI_LOCUS6871.3"/>
    </source>
</evidence>
<dbReference type="Gene3D" id="3.90.70.10">
    <property type="entry name" value="Cysteine proteinases"/>
    <property type="match status" value="2"/>
</dbReference>
<reference evidence="6" key="1">
    <citation type="submission" date="2024-02" db="UniProtKB">
        <authorList>
            <consortium name="WormBaseParasite"/>
        </authorList>
    </citation>
    <scope>IDENTIFICATION</scope>
</reference>
<dbReference type="AlphaFoldDB" id="A0AAF3FJR1"/>
<dbReference type="WBParaSite" id="MBELARI_LOCUS6871.3">
    <property type="protein sequence ID" value="MBELARI_LOCUS6871.3"/>
    <property type="gene ID" value="MBELARI_LOCUS6871"/>
</dbReference>
<dbReference type="SUPFAM" id="SSF54001">
    <property type="entry name" value="Cysteine proteinases"/>
    <property type="match status" value="1"/>
</dbReference>
<feature type="region of interest" description="Disordered" evidence="3">
    <location>
        <begin position="1129"/>
        <end position="1149"/>
    </location>
</feature>
<feature type="compositionally biased region" description="Polar residues" evidence="3">
    <location>
        <begin position="472"/>
        <end position="481"/>
    </location>
</feature>
<dbReference type="CDD" id="cd02257">
    <property type="entry name" value="Peptidase_C19"/>
    <property type="match status" value="1"/>
</dbReference>
<dbReference type="PANTHER" id="PTHR21646">
    <property type="entry name" value="UBIQUITIN CARBOXYL-TERMINAL HYDROLASE"/>
    <property type="match status" value="1"/>
</dbReference>
<dbReference type="Proteomes" id="UP000887575">
    <property type="component" value="Unassembled WGS sequence"/>
</dbReference>
<dbReference type="PROSITE" id="PS50235">
    <property type="entry name" value="USP_3"/>
    <property type="match status" value="1"/>
</dbReference>
<organism evidence="5 6">
    <name type="scientific">Mesorhabditis belari</name>
    <dbReference type="NCBI Taxonomy" id="2138241"/>
    <lineage>
        <taxon>Eukaryota</taxon>
        <taxon>Metazoa</taxon>
        <taxon>Ecdysozoa</taxon>
        <taxon>Nematoda</taxon>
        <taxon>Chromadorea</taxon>
        <taxon>Rhabditida</taxon>
        <taxon>Rhabditina</taxon>
        <taxon>Rhabditomorpha</taxon>
        <taxon>Rhabditoidea</taxon>
        <taxon>Rhabditidae</taxon>
        <taxon>Mesorhabditinae</taxon>
        <taxon>Mesorhabditis</taxon>
    </lineage>
</organism>
<dbReference type="InterPro" id="IPR038765">
    <property type="entry name" value="Papain-like_cys_pep_sf"/>
</dbReference>
<sequence>MHNNEIDVERVVSQLDRFNFADDFYSRPGIERSYYDPNEETPIFAHYDNVPAPEPFPRHQSRQDFYEVCRDQPGSSKGNQSYDASLYHQHQHQNGHEVRNGMDSEGNVRLLHARPMETWNAQRMSRTAPPTANTTLDESLRRAQSTVPTQSAYRTTQRKETLIGVDSNEFLGQPVARPRLNKPQQPAVPQLIQTATADPRMRPKSVKAPVYHRMSQPAQVNHRVSEKKNRRVTTTVTPSSTNKSTVLPPSNQLVNSHSAFGRVEFEELPKSIRQREERGFGAFPTPGAQENSRQQSQPRRQDDRSQSQTFPPRNPRAESQPPFERNTKKRVSLAKSMTRKLKHIFGGSSSKDQARKHHASTQSYDHQTVQRQSSHHQHPPGGAARLNLGGSRISLNETRERDREREKERDQRVNYHISQQGLYQQGYQQQPTQSYQQNQYTDPGFRKKSYPNLPEPSTREIPREAIRPSPSIPLSVQSSTQQNNYNYSREYTQTLPPSTRQPEYYKEGNSTFYNEDPDYKMPPPLQLGLPNLGNTCYMNAVVQALAASESLANFFLNSGHTKTMQDRTRQQELNSQLHGSNGAVTKAFATLINKLYNNKCLEQDVRDFRAVVGDYSPDYKTYNQQDAQEFLNWLLDKVHEDLNLAKRDDNYNYSKNGEAFSPDDALAERRLAHYSVITNLFEGQLRSSIVCQSCHFQKFNFEPYMYVPLPIPHDINQKRPLFVSVVKPGQFSMTKYGIRVDAKGAISDVKSCLAEETKVPLSQMLILQLSPNGFRSNTLEVCQIATMSTREAYAVELQPTIDTYNDQTVNVVFVITVKNGPQVKRETDPFVLAVSRQWNYDNLSRKLFEAARQSVNPKVLESLPVGQYKLALIDTFNPSTYLDPNVSMPLLTQHVDQCIQHNDRDHPRLPKFIRITVEFPQHNRSLIRVDLDRIINHRSADCLAKDNAPYELTLQSCLSAYTSEEILEWRCERCTGKKANKQLKFNSCPQILILHLKRFRHIQNEITEPIKVDVSVKFPIEGLDMSPFVSPSNPQNGKRHSIIGKKFNKEMQATVSHSSPDDNIYDLFAVVNHKGDRVSSGHYTATVKNPTDGVWRTFDDTFVSQNTNPTEQSENAYLMFYERRSCRAERQNSKKASEGRKLPNPLARFTPPREKEMLMAQKSNGYNGEQIIQQNGTGFRRGDATRRAAKAALLLPLHTSKTMLAPATHESLAL</sequence>
<evidence type="ECO:0000259" key="4">
    <source>
        <dbReference type="PROSITE" id="PS50235"/>
    </source>
</evidence>
<feature type="compositionally biased region" description="Polar residues" evidence="3">
    <location>
        <begin position="490"/>
        <end position="501"/>
    </location>
</feature>
<keyword evidence="5" id="KW-1185">Reference proteome</keyword>
<dbReference type="InterPro" id="IPR018200">
    <property type="entry name" value="USP_CS"/>
</dbReference>
<feature type="domain" description="USP" evidence="4">
    <location>
        <begin position="527"/>
        <end position="1124"/>
    </location>
</feature>
<dbReference type="Pfam" id="PF00443">
    <property type="entry name" value="UCH"/>
    <property type="match status" value="1"/>
</dbReference>
<dbReference type="EC" id="3.4.19.12" evidence="2"/>
<feature type="compositionally biased region" description="Polar residues" evidence="3">
    <location>
        <begin position="360"/>
        <end position="372"/>
    </location>
</feature>
<evidence type="ECO:0000256" key="2">
    <source>
        <dbReference type="ARBA" id="ARBA00012759"/>
    </source>
</evidence>
<feature type="compositionally biased region" description="Low complexity" evidence="3">
    <location>
        <begin position="419"/>
        <end position="440"/>
    </location>
</feature>
<dbReference type="GO" id="GO:0004843">
    <property type="term" value="F:cysteine-type deubiquitinase activity"/>
    <property type="evidence" value="ECO:0007669"/>
    <property type="project" value="UniProtKB-EC"/>
</dbReference>